<sequence length="679" mass="68695">MEARSLGPRRAFEPPRLIGGCQGALQRAAKRPLLAPVLVASRAGKATDVPLAVEPEPPATRDSPASTSSPSAGSGLGTAESPHDSHEVAPAGSRAGAGLSPAAKPASSARGGPSGSGPPGGSSPNGAGPGPGPGGPGGSSPPGGGVDGLRLRYWLVLLVEYGGLYGTAAVVLSALTGLPAFGPGGVRWEAGDVALGLGLMAPALALDALVGLPDWSTRREEDAKQLVRLFVDPEALAAERKARQGAKGSAGANGAPPGAGDSTHGAAAPLASTRAGAAAAEDSTAVAVGEAARLLASAAAAAELSAAAAEEAEAAGRADSSAGASTSGSNGSSTSSSGDKGSSSSSSTKDAAPAPLWAVTQRLRMALELMQETSIRNNPGARLTPLQELAVICVAVTADEMLYRAVVLTAVGRWLRDRFYEAGADDTLLLTLPGSSGGALELETGAAAMWAALFLGCAAGAGVFAGRAWQEASLAGRLQAVQAAQREALEQQLKRQRLGTHMTQEEVRARQEQQARLEALQTNFASSVGVQGALVWLLEGAREVYHVAAAGGAFILTGNLAAPLAGGLAAQCLLSAYQRLGMRRSMERRAEVMRRRKAAAKEREVHRLRQEAAARELAAGAGAGAGEKEQGHGQGEKAEAEGEAQREGGQQERERERELEVGVAARGREDPSGHSSREG</sequence>
<feature type="region of interest" description="Disordered" evidence="1">
    <location>
        <begin position="241"/>
        <end position="267"/>
    </location>
</feature>
<feature type="compositionally biased region" description="Low complexity" evidence="1">
    <location>
        <begin position="245"/>
        <end position="267"/>
    </location>
</feature>
<evidence type="ECO:0000313" key="3">
    <source>
        <dbReference type="Proteomes" id="UP000650467"/>
    </source>
</evidence>
<feature type="compositionally biased region" description="Gly residues" evidence="1">
    <location>
        <begin position="135"/>
        <end position="144"/>
    </location>
</feature>
<gene>
    <name evidence="2" type="ORF">HXX76_014851</name>
</gene>
<reference evidence="2" key="1">
    <citation type="journal article" date="2020" name="bioRxiv">
        <title>Comparative genomics of Chlamydomonas.</title>
        <authorList>
            <person name="Craig R.J."/>
            <person name="Hasan A.R."/>
            <person name="Ness R.W."/>
            <person name="Keightley P.D."/>
        </authorList>
    </citation>
    <scope>NUCLEOTIDE SEQUENCE</scope>
    <source>
        <strain evidence="2">SAG 7.73</strain>
    </source>
</reference>
<name>A0A835SB38_CHLIN</name>
<dbReference type="Proteomes" id="UP000650467">
    <property type="component" value="Unassembled WGS sequence"/>
</dbReference>
<dbReference type="EMBL" id="JAEHOC010000070">
    <property type="protein sequence ID" value="KAG2424027.1"/>
    <property type="molecule type" value="Genomic_DNA"/>
</dbReference>
<dbReference type="OrthoDB" id="549472at2759"/>
<feature type="region of interest" description="Disordered" evidence="1">
    <location>
        <begin position="42"/>
        <end position="144"/>
    </location>
</feature>
<protein>
    <submittedName>
        <fullName evidence="2">Uncharacterized protein</fullName>
    </submittedName>
</protein>
<keyword evidence="3" id="KW-1185">Reference proteome</keyword>
<feature type="region of interest" description="Disordered" evidence="1">
    <location>
        <begin position="619"/>
        <end position="679"/>
    </location>
</feature>
<organism evidence="2 3">
    <name type="scientific">Chlamydomonas incerta</name>
    <dbReference type="NCBI Taxonomy" id="51695"/>
    <lineage>
        <taxon>Eukaryota</taxon>
        <taxon>Viridiplantae</taxon>
        <taxon>Chlorophyta</taxon>
        <taxon>core chlorophytes</taxon>
        <taxon>Chlorophyceae</taxon>
        <taxon>CS clade</taxon>
        <taxon>Chlamydomonadales</taxon>
        <taxon>Chlamydomonadaceae</taxon>
        <taxon>Chlamydomonas</taxon>
    </lineage>
</organism>
<feature type="compositionally biased region" description="Low complexity" evidence="1">
    <location>
        <begin position="96"/>
        <end position="111"/>
    </location>
</feature>
<evidence type="ECO:0000256" key="1">
    <source>
        <dbReference type="SAM" id="MobiDB-lite"/>
    </source>
</evidence>
<comment type="caution">
    <text evidence="2">The sequence shown here is derived from an EMBL/GenBank/DDBJ whole genome shotgun (WGS) entry which is preliminary data.</text>
</comment>
<dbReference type="AlphaFoldDB" id="A0A835SB38"/>
<feature type="compositionally biased region" description="Low complexity" evidence="1">
    <location>
        <begin position="317"/>
        <end position="352"/>
    </location>
</feature>
<feature type="compositionally biased region" description="Basic and acidic residues" evidence="1">
    <location>
        <begin position="626"/>
        <end position="679"/>
    </location>
</feature>
<evidence type="ECO:0000313" key="2">
    <source>
        <dbReference type="EMBL" id="KAG2424027.1"/>
    </source>
</evidence>
<proteinExistence type="predicted"/>
<feature type="compositionally biased region" description="Low complexity" evidence="1">
    <location>
        <begin position="60"/>
        <end position="79"/>
    </location>
</feature>
<accession>A0A835SB38</accession>
<feature type="region of interest" description="Disordered" evidence="1">
    <location>
        <begin position="317"/>
        <end position="353"/>
    </location>
</feature>